<protein>
    <submittedName>
        <fullName evidence="2">Uncharacterized protein</fullName>
    </submittedName>
</protein>
<dbReference type="RefSeq" id="XP_007772392.1">
    <property type="nucleotide sequence ID" value="XM_007774202.1"/>
</dbReference>
<sequence length="110" mass="12422">MPCTNLNNVSAVVGLRVWYLFPKNKTIHALSLGTYFGCAIATIVLVKEQYPFILLEMSQGSQTSQSPVLLWVIYMPSLVVHTVFFFLKIVRLAMASEPVSETFLSLFFKE</sequence>
<comment type="caution">
    <text evidence="2">The sequence shown here is derived from an EMBL/GenBank/DDBJ whole genome shotgun (WGS) entry which is preliminary data.</text>
</comment>
<name>A0A5M3MDQ9_CONPW</name>
<proteinExistence type="predicted"/>
<feature type="transmembrane region" description="Helical" evidence="1">
    <location>
        <begin position="26"/>
        <end position="46"/>
    </location>
</feature>
<keyword evidence="3" id="KW-1185">Reference proteome</keyword>
<keyword evidence="1" id="KW-1133">Transmembrane helix</keyword>
<gene>
    <name evidence="2" type="ORF">CONPUDRAFT_62721</name>
</gene>
<feature type="transmembrane region" description="Helical" evidence="1">
    <location>
        <begin position="66"/>
        <end position="87"/>
    </location>
</feature>
<reference evidence="3" key="1">
    <citation type="journal article" date="2012" name="Science">
        <title>The Paleozoic origin of enzymatic lignin decomposition reconstructed from 31 fungal genomes.</title>
        <authorList>
            <person name="Floudas D."/>
            <person name="Binder M."/>
            <person name="Riley R."/>
            <person name="Barry K."/>
            <person name="Blanchette R.A."/>
            <person name="Henrissat B."/>
            <person name="Martinez A.T."/>
            <person name="Otillar R."/>
            <person name="Spatafora J.W."/>
            <person name="Yadav J.S."/>
            <person name="Aerts A."/>
            <person name="Benoit I."/>
            <person name="Boyd A."/>
            <person name="Carlson A."/>
            <person name="Copeland A."/>
            <person name="Coutinho P.M."/>
            <person name="de Vries R.P."/>
            <person name="Ferreira P."/>
            <person name="Findley K."/>
            <person name="Foster B."/>
            <person name="Gaskell J."/>
            <person name="Glotzer D."/>
            <person name="Gorecki P."/>
            <person name="Heitman J."/>
            <person name="Hesse C."/>
            <person name="Hori C."/>
            <person name="Igarashi K."/>
            <person name="Jurgens J.A."/>
            <person name="Kallen N."/>
            <person name="Kersten P."/>
            <person name="Kohler A."/>
            <person name="Kuees U."/>
            <person name="Kumar T.K.A."/>
            <person name="Kuo A."/>
            <person name="LaButti K."/>
            <person name="Larrondo L.F."/>
            <person name="Lindquist E."/>
            <person name="Ling A."/>
            <person name="Lombard V."/>
            <person name="Lucas S."/>
            <person name="Lundell T."/>
            <person name="Martin R."/>
            <person name="McLaughlin D.J."/>
            <person name="Morgenstern I."/>
            <person name="Morin E."/>
            <person name="Murat C."/>
            <person name="Nagy L.G."/>
            <person name="Nolan M."/>
            <person name="Ohm R.A."/>
            <person name="Patyshakuliyeva A."/>
            <person name="Rokas A."/>
            <person name="Ruiz-Duenas F.J."/>
            <person name="Sabat G."/>
            <person name="Salamov A."/>
            <person name="Samejima M."/>
            <person name="Schmutz J."/>
            <person name="Slot J.C."/>
            <person name="St John F."/>
            <person name="Stenlid J."/>
            <person name="Sun H."/>
            <person name="Sun S."/>
            <person name="Syed K."/>
            <person name="Tsang A."/>
            <person name="Wiebenga A."/>
            <person name="Young D."/>
            <person name="Pisabarro A."/>
            <person name="Eastwood D.C."/>
            <person name="Martin F."/>
            <person name="Cullen D."/>
            <person name="Grigoriev I.V."/>
            <person name="Hibbett D.S."/>
        </authorList>
    </citation>
    <scope>NUCLEOTIDE SEQUENCE [LARGE SCALE GENOMIC DNA]</scope>
    <source>
        <strain evidence="3">RWD-64-598 SS2</strain>
    </source>
</reference>
<dbReference type="EMBL" id="JH711584">
    <property type="protein sequence ID" value="EIW77402.1"/>
    <property type="molecule type" value="Genomic_DNA"/>
</dbReference>
<organism evidence="2 3">
    <name type="scientific">Coniophora puteana (strain RWD-64-598)</name>
    <name type="common">Brown rot fungus</name>
    <dbReference type="NCBI Taxonomy" id="741705"/>
    <lineage>
        <taxon>Eukaryota</taxon>
        <taxon>Fungi</taxon>
        <taxon>Dikarya</taxon>
        <taxon>Basidiomycota</taxon>
        <taxon>Agaricomycotina</taxon>
        <taxon>Agaricomycetes</taxon>
        <taxon>Agaricomycetidae</taxon>
        <taxon>Boletales</taxon>
        <taxon>Coniophorineae</taxon>
        <taxon>Coniophoraceae</taxon>
        <taxon>Coniophora</taxon>
    </lineage>
</organism>
<accession>A0A5M3MDQ9</accession>
<dbReference type="KEGG" id="cput:CONPUDRAFT_62721"/>
<dbReference type="AlphaFoldDB" id="A0A5M3MDQ9"/>
<evidence type="ECO:0000313" key="2">
    <source>
        <dbReference type="EMBL" id="EIW77402.1"/>
    </source>
</evidence>
<keyword evidence="1" id="KW-0812">Transmembrane</keyword>
<dbReference type="OrthoDB" id="2679643at2759"/>
<keyword evidence="1" id="KW-0472">Membrane</keyword>
<evidence type="ECO:0000313" key="3">
    <source>
        <dbReference type="Proteomes" id="UP000053558"/>
    </source>
</evidence>
<dbReference type="GeneID" id="19208253"/>
<evidence type="ECO:0000256" key="1">
    <source>
        <dbReference type="SAM" id="Phobius"/>
    </source>
</evidence>
<dbReference type="Proteomes" id="UP000053558">
    <property type="component" value="Unassembled WGS sequence"/>
</dbReference>